<proteinExistence type="predicted"/>
<keyword evidence="1" id="KW-1185">Reference proteome</keyword>
<dbReference type="GeneID" id="107787605"/>
<organism evidence="1 2">
    <name type="scientific">Nicotiana tabacum</name>
    <name type="common">Common tobacco</name>
    <dbReference type="NCBI Taxonomy" id="4097"/>
    <lineage>
        <taxon>Eukaryota</taxon>
        <taxon>Viridiplantae</taxon>
        <taxon>Streptophyta</taxon>
        <taxon>Embryophyta</taxon>
        <taxon>Tracheophyta</taxon>
        <taxon>Spermatophyta</taxon>
        <taxon>Magnoliopsida</taxon>
        <taxon>eudicotyledons</taxon>
        <taxon>Gunneridae</taxon>
        <taxon>Pentapetalae</taxon>
        <taxon>asterids</taxon>
        <taxon>lamiids</taxon>
        <taxon>Solanales</taxon>
        <taxon>Solanaceae</taxon>
        <taxon>Nicotianoideae</taxon>
        <taxon>Nicotianeae</taxon>
        <taxon>Nicotiana</taxon>
    </lineage>
</organism>
<gene>
    <name evidence="2" type="primary">LOC107787605</name>
</gene>
<dbReference type="Proteomes" id="UP000790787">
    <property type="component" value="Chromosome 22"/>
</dbReference>
<evidence type="ECO:0000313" key="2">
    <source>
        <dbReference type="RefSeq" id="XP_016464684.2"/>
    </source>
</evidence>
<dbReference type="OMA" id="AVWCHIL"/>
<dbReference type="PANTHER" id="PTHR11439">
    <property type="entry name" value="GAG-POL-RELATED RETROTRANSPOSON"/>
    <property type="match status" value="1"/>
</dbReference>
<sequence length="692" mass="79084">MSQLGNYAITKSLYEQIFQLLNKNIVPNNTTSATNIAGIDTDLHVTDCIRQWIIDTWATNHMVSDVNLLKKETVAEKENPKKILLPNGDITVKGIGKEDGGLYLLCTDIREKEKIEALTARSNETIETEKTDVVLWHRRSGHVSIQVLKKLIQVDLETIKSRINKCTVCPCSKQTRLHVPTSSIQNRSCFDLIHVDLWGPYKIATLDGNIYFLTIVDDFSRMTWVFLLKQKSDVCVSIQHFFNYVKTQFEKIIKTIRTDNGTEFVNSEHDKLMPRARLSVHMGYSEVQKDYIIYDLSNQSFFVRRDVIFREDIFPFANKESISKPVITTSNSQSDRIEKAESNANQDIREEKYADILVDYMYTELNDHIAHEEPTQITTEVQNQQQPESSQISTETQNQQQPELRKSCRGNHPPVWIKDFVSLNIHQNVPYALDQYISYDKLTPKDQAYVVATSSIAEPTNYSKAILDPKWIEAMSEEIKAVENNHTWDIVTLLETAGGITIILVYAHDLLITGDSLQLIEETKTSLQNAFKMKDLGELKYFIGIEFARSHRGITMHQRKYVLELISEVGLAAAKPTLTPIDNNVKLTSKQYDDHVGQTKDSEDSVPLVDQTFFQILIEKLLYLTVTRPDIAFGVQTLSQFLQQPKNSDMEVALRIVKYIKIHLGQGILLSSTQINTITTLCDAVWCHILSR</sequence>
<reference evidence="2" key="2">
    <citation type="submission" date="2025-08" db="UniProtKB">
        <authorList>
            <consortium name="RefSeq"/>
        </authorList>
    </citation>
    <scope>IDENTIFICATION</scope>
    <source>
        <tissue evidence="2">Leaf</tissue>
    </source>
</reference>
<reference evidence="1" key="1">
    <citation type="journal article" date="2014" name="Nat. Commun.">
        <title>The tobacco genome sequence and its comparison with those of tomato and potato.</title>
        <authorList>
            <person name="Sierro N."/>
            <person name="Battey J.N."/>
            <person name="Ouadi S."/>
            <person name="Bakaher N."/>
            <person name="Bovet L."/>
            <person name="Willig A."/>
            <person name="Goepfert S."/>
            <person name="Peitsch M.C."/>
            <person name="Ivanov N.V."/>
        </authorList>
    </citation>
    <scope>NUCLEOTIDE SEQUENCE [LARGE SCALE GENOMIC DNA]</scope>
</reference>
<dbReference type="PANTHER" id="PTHR11439:SF511">
    <property type="match status" value="1"/>
</dbReference>
<dbReference type="RefSeq" id="XP_016464684.1">
    <property type="nucleotide sequence ID" value="XM_016609198.1"/>
</dbReference>
<dbReference type="AlphaFoldDB" id="A0A1S3ZK49"/>
<dbReference type="OrthoDB" id="414945at2759"/>
<dbReference type="RefSeq" id="XP_016464684.2">
    <property type="nucleotide sequence ID" value="XM_016609198.2"/>
</dbReference>
<dbReference type="KEGG" id="nta:107787605"/>
<dbReference type="PaxDb" id="4097-A0A1S3ZK49"/>
<accession>A0A1S3ZK49</accession>
<protein>
    <submittedName>
        <fullName evidence="2">Uncharacterized protein LOC107787605</fullName>
    </submittedName>
</protein>
<evidence type="ECO:0000313" key="1">
    <source>
        <dbReference type="Proteomes" id="UP000790787"/>
    </source>
</evidence>
<name>A0A1S3ZK49_TOBAC</name>